<comment type="caution">
    <text evidence="1">The sequence shown here is derived from an EMBL/GenBank/DDBJ whole genome shotgun (WGS) entry which is preliminary data.</text>
</comment>
<dbReference type="OrthoDB" id="9806494at2"/>
<evidence type="ECO:0000313" key="2">
    <source>
        <dbReference type="Proteomes" id="UP000279994"/>
    </source>
</evidence>
<dbReference type="RefSeq" id="WP_123223097.1">
    <property type="nucleotide sequence ID" value="NZ_RJSF01000040.1"/>
</dbReference>
<dbReference type="Pfam" id="PF08002">
    <property type="entry name" value="DUF1697"/>
    <property type="match status" value="1"/>
</dbReference>
<dbReference type="AlphaFoldDB" id="A0A3N0GMR2"/>
<dbReference type="SUPFAM" id="SSF160379">
    <property type="entry name" value="SP0830-like"/>
    <property type="match status" value="1"/>
</dbReference>
<protein>
    <submittedName>
        <fullName evidence="1">DUF1697 domain-containing protein</fullName>
    </submittedName>
</protein>
<proteinExistence type="predicted"/>
<keyword evidence="2" id="KW-1185">Reference proteome</keyword>
<sequence>MPTHIGFLRAVNIGKRQYKTADLRAALVSAGYADVETHIQTGNIKVTTTVRSRARMEKELEELFLADRGFEVVTMVFSPTELSRLAAEADTIAADHSFRHGHYLSLLKKEPSAAAAKALEALSGNGETLLVRGRAVHLLYDVPYGEAKNSNAQVEKHLGPATNRNAKVIRALAEKWGS</sequence>
<dbReference type="Gene3D" id="3.30.70.1280">
    <property type="entry name" value="SP0830-like domains"/>
    <property type="match status" value="1"/>
</dbReference>
<dbReference type="Proteomes" id="UP000279994">
    <property type="component" value="Unassembled WGS sequence"/>
</dbReference>
<name>A0A3N0GMR2_9ACTN</name>
<accession>A0A3N0GMR2</accession>
<gene>
    <name evidence="1" type="ORF">EFL26_11925</name>
</gene>
<evidence type="ECO:0000313" key="1">
    <source>
        <dbReference type="EMBL" id="RNM13691.1"/>
    </source>
</evidence>
<dbReference type="PANTHER" id="PTHR36439">
    <property type="entry name" value="BLL4334 PROTEIN"/>
    <property type="match status" value="1"/>
</dbReference>
<dbReference type="PANTHER" id="PTHR36439:SF1">
    <property type="entry name" value="DUF1697 DOMAIN-CONTAINING PROTEIN"/>
    <property type="match status" value="1"/>
</dbReference>
<reference evidence="1 2" key="1">
    <citation type="submission" date="2018-11" db="EMBL/GenBank/DDBJ databases">
        <authorList>
            <person name="Li F."/>
        </authorList>
    </citation>
    <scope>NUCLEOTIDE SEQUENCE [LARGE SCALE GENOMIC DNA]</scope>
    <source>
        <strain evidence="1 2">Gsoil 818</strain>
    </source>
</reference>
<dbReference type="InterPro" id="IPR012545">
    <property type="entry name" value="DUF1697"/>
</dbReference>
<dbReference type="EMBL" id="RJSF01000040">
    <property type="protein sequence ID" value="RNM13691.1"/>
    <property type="molecule type" value="Genomic_DNA"/>
</dbReference>
<organism evidence="1 2">
    <name type="scientific">Nocardioides pocheonensis</name>
    <dbReference type="NCBI Taxonomy" id="661485"/>
    <lineage>
        <taxon>Bacteria</taxon>
        <taxon>Bacillati</taxon>
        <taxon>Actinomycetota</taxon>
        <taxon>Actinomycetes</taxon>
        <taxon>Propionibacteriales</taxon>
        <taxon>Nocardioidaceae</taxon>
        <taxon>Nocardioides</taxon>
    </lineage>
</organism>